<dbReference type="Proteomes" id="UP001335910">
    <property type="component" value="Unassembled WGS sequence"/>
</dbReference>
<dbReference type="AlphaFoldDB" id="A0AAP2F0N9"/>
<dbReference type="EMBL" id="JAENMS010000007">
    <property type="protein sequence ID" value="MBL5935626.1"/>
    <property type="molecule type" value="Genomic_DNA"/>
</dbReference>
<keyword evidence="4" id="KW-1185">Reference proteome</keyword>
<name>A0AAP2F0N9_LELAM</name>
<dbReference type="Proteomes" id="UP000653275">
    <property type="component" value="Unassembled WGS sequence"/>
</dbReference>
<dbReference type="Pfam" id="PF15781">
    <property type="entry name" value="ParE-like_toxin"/>
    <property type="match status" value="1"/>
</dbReference>
<evidence type="ECO:0000313" key="2">
    <source>
        <dbReference type="EMBL" id="MEE9682942.1"/>
    </source>
</evidence>
<dbReference type="RefSeq" id="WP_131486973.1">
    <property type="nucleotide sequence ID" value="NZ_CP142427.1"/>
</dbReference>
<dbReference type="InterPro" id="IPR031552">
    <property type="entry name" value="ParE-like_toxin"/>
</dbReference>
<evidence type="ECO:0000313" key="3">
    <source>
        <dbReference type="Proteomes" id="UP000653275"/>
    </source>
</evidence>
<gene>
    <name evidence="1" type="ORF">I7V27_14385</name>
    <name evidence="2" type="ORF">V4839_05495</name>
</gene>
<accession>A0AAP2F0N9</accession>
<protein>
    <submittedName>
        <fullName evidence="1">Type II toxin-antitoxin system RelE/ParE family toxin</fullName>
    </submittedName>
</protein>
<sequence length="111" mass="13075">MSAGQEENQSRIDVYQTRRFEKALDKLPESQQEEVEDQIDQIIANPEIGELKKGDLSHLRVHKFRLNGQLTLLAYTWIEDKLELYLLHVGSHENFYDQQKQHRKGDLKLIS</sequence>
<reference evidence="2 4" key="2">
    <citation type="submission" date="2023-10" db="EMBL/GenBank/DDBJ databases">
        <title>Wastewater isolates of ESBL- and carbapenemase-producing Gram-negative bacteria from New Zealand.</title>
        <authorList>
            <person name="Straub C."/>
            <person name="Weaver L."/>
            <person name="Cornelius A."/>
            <person name="Mcgill E."/>
            <person name="Dyet K."/>
            <person name="White L."/>
            <person name="Pattis I."/>
        </authorList>
    </citation>
    <scope>NUCLEOTIDE SEQUENCE [LARGE SCALE GENOMIC DNA]</scope>
    <source>
        <strain evidence="2 4">ESBL35</strain>
    </source>
</reference>
<organism evidence="1 3">
    <name type="scientific">Lelliottia amnigena</name>
    <name type="common">Enterobacter amnigenus</name>
    <dbReference type="NCBI Taxonomy" id="61646"/>
    <lineage>
        <taxon>Bacteria</taxon>
        <taxon>Pseudomonadati</taxon>
        <taxon>Pseudomonadota</taxon>
        <taxon>Gammaproteobacteria</taxon>
        <taxon>Enterobacterales</taxon>
        <taxon>Enterobacteriaceae</taxon>
        <taxon>Lelliottia</taxon>
    </lineage>
</organism>
<evidence type="ECO:0000313" key="1">
    <source>
        <dbReference type="EMBL" id="MBL5935626.1"/>
    </source>
</evidence>
<proteinExistence type="predicted"/>
<dbReference type="SUPFAM" id="SSF143011">
    <property type="entry name" value="RelE-like"/>
    <property type="match status" value="1"/>
</dbReference>
<reference evidence="1" key="1">
    <citation type="submission" date="2020-12" db="EMBL/GenBank/DDBJ databases">
        <title>Draft genome sequence of Enterobacter spp., Lelliottia spp. and Serratia spp. isolated from drinking water reservoirs and lakes.</title>
        <authorList>
            <person name="Reitter C."/>
            <person name="Neuhaus K."/>
            <person name="Huegler M."/>
        </authorList>
    </citation>
    <scope>NUCLEOTIDE SEQUENCE</scope>
    <source>
        <strain evidence="1">TZW15</strain>
    </source>
</reference>
<evidence type="ECO:0000313" key="4">
    <source>
        <dbReference type="Proteomes" id="UP001335910"/>
    </source>
</evidence>
<dbReference type="EMBL" id="JAZKLI010000001">
    <property type="protein sequence ID" value="MEE9682942.1"/>
    <property type="molecule type" value="Genomic_DNA"/>
</dbReference>
<comment type="caution">
    <text evidence="1">The sequence shown here is derived from an EMBL/GenBank/DDBJ whole genome shotgun (WGS) entry which is preliminary data.</text>
</comment>
<dbReference type="Gene3D" id="3.30.2310.20">
    <property type="entry name" value="RelE-like"/>
    <property type="match status" value="1"/>
</dbReference>
<dbReference type="InterPro" id="IPR035093">
    <property type="entry name" value="RelE/ParE_toxin_dom_sf"/>
</dbReference>